<dbReference type="InterPro" id="IPR001005">
    <property type="entry name" value="SANT/Myb"/>
</dbReference>
<feature type="domain" description="HTH myb-type" evidence="9">
    <location>
        <begin position="198"/>
        <end position="250"/>
    </location>
</feature>
<dbReference type="OrthoDB" id="20473at2759"/>
<dbReference type="PROSITE" id="PS50090">
    <property type="entry name" value="MYB_LIKE"/>
    <property type="match status" value="1"/>
</dbReference>
<dbReference type="AlphaFoldDB" id="A0A087TSX5"/>
<dbReference type="SUPFAM" id="SSF46689">
    <property type="entry name" value="Homeodomain-like"/>
    <property type="match status" value="1"/>
</dbReference>
<keyword evidence="11" id="KW-1185">Reference proteome</keyword>
<feature type="compositionally biased region" description="Polar residues" evidence="6">
    <location>
        <begin position="300"/>
        <end position="310"/>
    </location>
</feature>
<dbReference type="Pfam" id="PF00569">
    <property type="entry name" value="ZZ"/>
    <property type="match status" value="1"/>
</dbReference>
<feature type="domain" description="Myb-like" evidence="7">
    <location>
        <begin position="190"/>
        <end position="246"/>
    </location>
</feature>
<dbReference type="GO" id="GO:0070461">
    <property type="term" value="C:SAGA-type complex"/>
    <property type="evidence" value="ECO:0007669"/>
    <property type="project" value="UniProtKB-ARBA"/>
</dbReference>
<dbReference type="Gene3D" id="1.10.10.60">
    <property type="entry name" value="Homeodomain-like"/>
    <property type="match status" value="1"/>
</dbReference>
<evidence type="ECO:0000256" key="3">
    <source>
        <dbReference type="ARBA" id="ARBA00022771"/>
    </source>
</evidence>
<feature type="region of interest" description="Disordered" evidence="6">
    <location>
        <begin position="300"/>
        <end position="320"/>
    </location>
</feature>
<organism evidence="10 11">
    <name type="scientific">Stegodyphus mimosarum</name>
    <name type="common">African social velvet spider</name>
    <dbReference type="NCBI Taxonomy" id="407821"/>
    <lineage>
        <taxon>Eukaryota</taxon>
        <taxon>Metazoa</taxon>
        <taxon>Ecdysozoa</taxon>
        <taxon>Arthropoda</taxon>
        <taxon>Chelicerata</taxon>
        <taxon>Arachnida</taxon>
        <taxon>Araneae</taxon>
        <taxon>Araneomorphae</taxon>
        <taxon>Entelegynae</taxon>
        <taxon>Eresoidea</taxon>
        <taxon>Eresidae</taxon>
        <taxon>Stegodyphus</taxon>
    </lineage>
</organism>
<comment type="subcellular location">
    <subcellularLocation>
        <location evidence="1">Nucleus</location>
    </subcellularLocation>
</comment>
<dbReference type="EMBL" id="KK116599">
    <property type="protein sequence ID" value="KFM68214.1"/>
    <property type="molecule type" value="Genomic_DNA"/>
</dbReference>
<dbReference type="PANTHER" id="PTHR22705:SF0">
    <property type="entry name" value="ZZ-TYPE ZINC FINGER-CONTAINING PROTEIN 3"/>
    <property type="match status" value="1"/>
</dbReference>
<dbReference type="SUPFAM" id="SSF57850">
    <property type="entry name" value="RING/U-box"/>
    <property type="match status" value="1"/>
</dbReference>
<dbReference type="InterPro" id="IPR009057">
    <property type="entry name" value="Homeodomain-like_sf"/>
</dbReference>
<dbReference type="GO" id="GO:0008270">
    <property type="term" value="F:zinc ion binding"/>
    <property type="evidence" value="ECO:0007669"/>
    <property type="project" value="UniProtKB-KW"/>
</dbReference>
<keyword evidence="3 5" id="KW-0863">Zinc-finger</keyword>
<feature type="non-terminal residue" evidence="10">
    <location>
        <position position="442"/>
    </location>
</feature>
<dbReference type="CDD" id="cd00167">
    <property type="entry name" value="SANT"/>
    <property type="match status" value="1"/>
</dbReference>
<reference evidence="10 11" key="1">
    <citation type="submission" date="2013-11" db="EMBL/GenBank/DDBJ databases">
        <title>Genome sequencing of Stegodyphus mimosarum.</title>
        <authorList>
            <person name="Bechsgaard J."/>
        </authorList>
    </citation>
    <scope>NUCLEOTIDE SEQUENCE [LARGE SCALE GENOMIC DNA]</scope>
</reference>
<evidence type="ECO:0000256" key="2">
    <source>
        <dbReference type="ARBA" id="ARBA00022723"/>
    </source>
</evidence>
<dbReference type="GO" id="GO:0005634">
    <property type="term" value="C:nucleus"/>
    <property type="evidence" value="ECO:0007669"/>
    <property type="project" value="UniProtKB-SubCell"/>
</dbReference>
<evidence type="ECO:0000259" key="7">
    <source>
        <dbReference type="PROSITE" id="PS50090"/>
    </source>
</evidence>
<dbReference type="STRING" id="407821.A0A087TSX5"/>
<evidence type="ECO:0000256" key="4">
    <source>
        <dbReference type="ARBA" id="ARBA00022833"/>
    </source>
</evidence>
<dbReference type="PROSITE" id="PS50135">
    <property type="entry name" value="ZF_ZZ_2"/>
    <property type="match status" value="1"/>
</dbReference>
<sequence>MENIECLENVVVKQEPEDTNEIDDSKDILSTTVQQDDLTISNCESFEIKDEPLEKAPEIDYDAIGEFCFESDHLALKTNSDYKNLLESIVILEAQRSKAIKDLDRLLECQEEALSDPIAFVEKLQRKENMNIPGPQKIHQLPVIDWSKYALSGNAAAFGRRQLTRLSTRTSLDFSRNANKGKASKSNDQKQSKPNNYWTVEEQRRLEELLLQFPPEEVETRRWEKIANCLENRTPVQVASRVQKYFIKLMKAGIAIPGRMPSKEYLRKPRRNVIRQQPSTFLVSHTPPVYMPDGDDDFSYNYSQPQSADENSMESKVDISDDEEISSELRNSTEFQELMMLKKIQKEKLRSCGLAQHFGYKCCRCKTDPIIGVRWHCTECKPPMNIDFCEDCVECMHEIGQHTADHRLEAIHHASTGFLDRDYMHFLGNDYNYLDPNYMPAT</sequence>
<evidence type="ECO:0000256" key="6">
    <source>
        <dbReference type="SAM" id="MobiDB-lite"/>
    </source>
</evidence>
<dbReference type="InterPro" id="IPR043145">
    <property type="entry name" value="Znf_ZZ_sf"/>
</dbReference>
<dbReference type="SMART" id="SM00291">
    <property type="entry name" value="ZnF_ZZ"/>
    <property type="match status" value="1"/>
</dbReference>
<dbReference type="InterPro" id="IPR017930">
    <property type="entry name" value="Myb_dom"/>
</dbReference>
<dbReference type="Pfam" id="PF00249">
    <property type="entry name" value="Myb_DNA-binding"/>
    <property type="match status" value="1"/>
</dbReference>
<feature type="domain" description="ZZ-type" evidence="8">
    <location>
        <begin position="357"/>
        <end position="416"/>
    </location>
</feature>
<evidence type="ECO:0000256" key="1">
    <source>
        <dbReference type="ARBA" id="ARBA00004123"/>
    </source>
</evidence>
<proteinExistence type="predicted"/>
<dbReference type="SMART" id="SM00717">
    <property type="entry name" value="SANT"/>
    <property type="match status" value="1"/>
</dbReference>
<evidence type="ECO:0000313" key="11">
    <source>
        <dbReference type="Proteomes" id="UP000054359"/>
    </source>
</evidence>
<name>A0A087TSX5_STEMI</name>
<dbReference type="OMA" id="TFFPAQN"/>
<feature type="region of interest" description="Disordered" evidence="6">
    <location>
        <begin position="169"/>
        <end position="196"/>
    </location>
</feature>
<dbReference type="Proteomes" id="UP000054359">
    <property type="component" value="Unassembled WGS sequence"/>
</dbReference>
<dbReference type="PANTHER" id="PTHR22705">
    <property type="entry name" value="ZINC FINGER, ZZ DOMAIN CONTAINING 3"/>
    <property type="match status" value="1"/>
</dbReference>
<dbReference type="InterPro" id="IPR037830">
    <property type="entry name" value="ZZZ3"/>
</dbReference>
<accession>A0A087TSX5</accession>
<evidence type="ECO:0000259" key="9">
    <source>
        <dbReference type="PROSITE" id="PS51294"/>
    </source>
</evidence>
<dbReference type="InterPro" id="IPR000433">
    <property type="entry name" value="Znf_ZZ"/>
</dbReference>
<protein>
    <submittedName>
        <fullName evidence="10">ZZ-type zinc finger-containing protein 3</fullName>
    </submittedName>
</protein>
<gene>
    <name evidence="10" type="ORF">X975_07907</name>
</gene>
<dbReference type="Gene3D" id="3.30.60.90">
    <property type="match status" value="1"/>
</dbReference>
<keyword evidence="4" id="KW-0862">Zinc</keyword>
<evidence type="ECO:0000256" key="5">
    <source>
        <dbReference type="PROSITE-ProRule" id="PRU00228"/>
    </source>
</evidence>
<dbReference type="PROSITE" id="PS51294">
    <property type="entry name" value="HTH_MYB"/>
    <property type="match status" value="1"/>
</dbReference>
<evidence type="ECO:0000313" key="10">
    <source>
        <dbReference type="EMBL" id="KFM68214.1"/>
    </source>
</evidence>
<evidence type="ECO:0000259" key="8">
    <source>
        <dbReference type="PROSITE" id="PS50135"/>
    </source>
</evidence>
<keyword evidence="2" id="KW-0479">Metal-binding</keyword>